<name>A0A7S1H7U0_HEMAN</name>
<reference evidence="1" key="1">
    <citation type="submission" date="2021-01" db="EMBL/GenBank/DDBJ databases">
        <authorList>
            <person name="Corre E."/>
            <person name="Pelletier E."/>
            <person name="Niang G."/>
            <person name="Scheremetjew M."/>
            <person name="Finn R."/>
            <person name="Kale V."/>
            <person name="Holt S."/>
            <person name="Cochrane G."/>
            <person name="Meng A."/>
            <person name="Brown T."/>
            <person name="Cohen L."/>
        </authorList>
    </citation>
    <scope>NUCLEOTIDE SEQUENCE</scope>
    <source>
        <strain evidence="1">CCMP644</strain>
    </source>
</reference>
<accession>A0A7S1H7U0</accession>
<dbReference type="Pfam" id="PF17653">
    <property type="entry name" value="DUF5522"/>
    <property type="match status" value="1"/>
</dbReference>
<protein>
    <submittedName>
        <fullName evidence="1">Uncharacterized protein</fullName>
    </submittedName>
</protein>
<dbReference type="PANTHER" id="PTHR21037">
    <property type="entry name" value="39S RIBOSOMAL PROTEIN L14, MITOCHONDRIAL"/>
    <property type="match status" value="1"/>
</dbReference>
<sequence>MQLAMGRINLLRPYLLGLRGAMSKRVLGAVASPERHRPVRMFAFFHPSNQLLAPFGVQTFGGTHLSMTTKARTAQAMLFARGFSVAGDKGGASAKPLQFEQVSTADLEGDEVEMMRGLSVAGEDTAAQARAKIELLHRVACRKGIPQYVDPSTHYVVLTSVELAKGGECCGNMCRHCPFGHAAVISK</sequence>
<gene>
    <name evidence="1" type="ORF">HAND00432_LOCUS21618</name>
</gene>
<dbReference type="EMBL" id="HBFX01035823">
    <property type="protein sequence ID" value="CAD8970619.1"/>
    <property type="molecule type" value="Transcribed_RNA"/>
</dbReference>
<dbReference type="InterPro" id="IPR040807">
    <property type="entry name" value="DUF5522"/>
</dbReference>
<dbReference type="PANTHER" id="PTHR21037:SF2">
    <property type="entry name" value="SIMILAR TO NOVEL PROTEIN"/>
    <property type="match status" value="1"/>
</dbReference>
<organism evidence="1">
    <name type="scientific">Hemiselmis andersenii</name>
    <name type="common">Cryptophyte alga</name>
    <dbReference type="NCBI Taxonomy" id="464988"/>
    <lineage>
        <taxon>Eukaryota</taxon>
        <taxon>Cryptophyceae</taxon>
        <taxon>Cryptomonadales</taxon>
        <taxon>Hemiselmidaceae</taxon>
        <taxon>Hemiselmis</taxon>
    </lineage>
</organism>
<dbReference type="AlphaFoldDB" id="A0A7S1H7U0"/>
<evidence type="ECO:0000313" key="1">
    <source>
        <dbReference type="EMBL" id="CAD8970619.1"/>
    </source>
</evidence>
<proteinExistence type="predicted"/>